<evidence type="ECO:0000313" key="1">
    <source>
        <dbReference type="Proteomes" id="UP001652621"/>
    </source>
</evidence>
<accession>A0ABM3VDU3</accession>
<gene>
    <name evidence="2" type="primary">LOC101896471</name>
</gene>
<dbReference type="Proteomes" id="UP001652621">
    <property type="component" value="Unplaced"/>
</dbReference>
<protein>
    <submittedName>
        <fullName evidence="2">Uncharacterized protein LOC101896471</fullName>
    </submittedName>
</protein>
<dbReference type="RefSeq" id="XP_058983972.1">
    <property type="nucleotide sequence ID" value="XM_059127989.1"/>
</dbReference>
<keyword evidence="1" id="KW-1185">Reference proteome</keyword>
<sequence>MQAKIINKLSLTSREERTQIASSVAEAANELSLLDWDNNNNNNNEQQNEEHQQIKCNTLLEFNTIKTTSNNNNNNKKICNDPQDDTDDKDNISNYTDYSCNTSPSGCMSDSSCLKSACSVCSISTACCHSNHCLMSPSSMSAASPSSAITSSSSSMSPSSALLLSSTKDNSNYMHCANNRSTCNMYTTSATTTMRMMKTTKTAKSLANSCSSNNNDYNVANRDCNSIRPTRQQFSHNNNNNKSNNKIKTCNSFPWTIISNKNTNNITSLNGLIKFAIIFIFLAICDTTQAALRDVNLFIEPPAVRRSQSVTLRCLYSLEGAPLYSVKFYRGQLEFFRYTPGEYPNTKVFHYPGIKVDESVSNATQVVIRNVNFGLSGNFSCEVTADAPLFSTATAYAQMQVVEFPDKRPQLFTDHTRYEPGDVLRANCSTPPSRPRAELRFTINNIPVSSEETQYIRTVDNLIASRLSLKVQLQSVHFAAASASGSNAGSSSNSHMINALGPGRTTYAGGSNAGATGGALLLRCTAQIGDLYQEYKEIELGTPQKDPIPARVTSSGGGFRGFLETYFGPNSAAMPKINSHHYKMLLANCILILCLTAGYQR</sequence>
<name>A0ABM3VDU3_MUSDO</name>
<evidence type="ECO:0000313" key="2">
    <source>
        <dbReference type="RefSeq" id="XP_058983972.1"/>
    </source>
</evidence>
<dbReference type="PANTHER" id="PTHR21261">
    <property type="entry name" value="BEAT PROTEIN"/>
    <property type="match status" value="1"/>
</dbReference>
<dbReference type="Gene3D" id="2.60.40.10">
    <property type="entry name" value="Immunoglobulins"/>
    <property type="match status" value="1"/>
</dbReference>
<proteinExistence type="predicted"/>
<dbReference type="InterPro" id="IPR013783">
    <property type="entry name" value="Ig-like_fold"/>
</dbReference>
<dbReference type="GeneID" id="101896471"/>
<reference evidence="2" key="1">
    <citation type="submission" date="2025-08" db="UniProtKB">
        <authorList>
            <consortium name="RefSeq"/>
        </authorList>
    </citation>
    <scope>IDENTIFICATION</scope>
    <source>
        <strain evidence="2">Aabys</strain>
        <tissue evidence="2">Whole body</tissue>
    </source>
</reference>
<dbReference type="PANTHER" id="PTHR21261:SF6">
    <property type="entry name" value="BEATEN PATH IIA-RELATED"/>
    <property type="match status" value="1"/>
</dbReference>
<dbReference type="InterPro" id="IPR036179">
    <property type="entry name" value="Ig-like_dom_sf"/>
</dbReference>
<organism evidence="1 2">
    <name type="scientific">Musca domestica</name>
    <name type="common">House fly</name>
    <dbReference type="NCBI Taxonomy" id="7370"/>
    <lineage>
        <taxon>Eukaryota</taxon>
        <taxon>Metazoa</taxon>
        <taxon>Ecdysozoa</taxon>
        <taxon>Arthropoda</taxon>
        <taxon>Hexapoda</taxon>
        <taxon>Insecta</taxon>
        <taxon>Pterygota</taxon>
        <taxon>Neoptera</taxon>
        <taxon>Endopterygota</taxon>
        <taxon>Diptera</taxon>
        <taxon>Brachycera</taxon>
        <taxon>Muscomorpha</taxon>
        <taxon>Muscoidea</taxon>
        <taxon>Muscidae</taxon>
        <taxon>Musca</taxon>
    </lineage>
</organism>
<dbReference type="SUPFAM" id="SSF48726">
    <property type="entry name" value="Immunoglobulin"/>
    <property type="match status" value="1"/>
</dbReference>